<evidence type="ECO:0000256" key="3">
    <source>
        <dbReference type="SAM" id="SignalP"/>
    </source>
</evidence>
<dbReference type="CDD" id="cd08545">
    <property type="entry name" value="YcnI_like"/>
    <property type="match status" value="1"/>
</dbReference>
<protein>
    <submittedName>
        <fullName evidence="5">DUF1775 domain-containing protein</fullName>
    </submittedName>
</protein>
<dbReference type="AlphaFoldDB" id="A0A9E7CT48"/>
<dbReference type="KEGG" id="aaco:K1I37_05220"/>
<keyword evidence="3" id="KW-0732">Signal</keyword>
<keyword evidence="2" id="KW-1133">Transmembrane helix</keyword>
<dbReference type="OrthoDB" id="69896at2"/>
<keyword evidence="2" id="KW-0812">Transmembrane</keyword>
<feature type="compositionally biased region" description="Low complexity" evidence="1">
    <location>
        <begin position="152"/>
        <end position="172"/>
    </location>
</feature>
<gene>
    <name evidence="5" type="ORF">K1I37_05220</name>
</gene>
<evidence type="ECO:0000256" key="2">
    <source>
        <dbReference type="SAM" id="Phobius"/>
    </source>
</evidence>
<dbReference type="EMBL" id="CP080467">
    <property type="protein sequence ID" value="UNO50770.1"/>
    <property type="molecule type" value="Genomic_DNA"/>
</dbReference>
<proteinExistence type="predicted"/>
<dbReference type="InterPro" id="IPR012533">
    <property type="entry name" value="YcnI-copper_dom"/>
</dbReference>
<evidence type="ECO:0000313" key="6">
    <source>
        <dbReference type="Proteomes" id="UP000829401"/>
    </source>
</evidence>
<keyword evidence="2" id="KW-0472">Membrane</keyword>
<keyword evidence="6" id="KW-1185">Reference proteome</keyword>
<feature type="signal peptide" evidence="3">
    <location>
        <begin position="1"/>
        <end position="23"/>
    </location>
</feature>
<evidence type="ECO:0000313" key="5">
    <source>
        <dbReference type="EMBL" id="UNO50770.1"/>
    </source>
</evidence>
<dbReference type="Proteomes" id="UP000829401">
    <property type="component" value="Chromosome"/>
</dbReference>
<dbReference type="Gene3D" id="2.60.40.2230">
    <property type="entry name" value="Uncharacterised protein YcnI-like PF07987, DUF1775"/>
    <property type="match status" value="1"/>
</dbReference>
<reference evidence="6" key="1">
    <citation type="journal article" date="2022" name="G3 (Bethesda)">
        <title>Unveiling the complete genome sequence of Alicyclobacillus acidoterrestris DSM 3922T, a taint-producing strain.</title>
        <authorList>
            <person name="Leonardo I.C."/>
            <person name="Barreto Crespo M.T."/>
            <person name="Gaspar F.B."/>
        </authorList>
    </citation>
    <scope>NUCLEOTIDE SEQUENCE [LARGE SCALE GENOMIC DNA]</scope>
    <source>
        <strain evidence="6">DSM 3922</strain>
    </source>
</reference>
<feature type="chain" id="PRO_5039294217" evidence="3">
    <location>
        <begin position="24"/>
        <end position="220"/>
    </location>
</feature>
<accession>A0A9E7CT48</accession>
<dbReference type="InterPro" id="IPR038507">
    <property type="entry name" value="YcnI-like_sf"/>
</dbReference>
<sequence length="220" mass="23396">MVRGALTLSSGLATFAVTATAFAHVIVSPAQSTVGAWQEYTMRVPCEKTDATTKVVLKLPSDVQFQQYEPVAGWSVKTQKSGQTEIVTWQATSSAGIQPGQFMEFPFIATNPKQPTEIDWDAYQYYQDGTIVEWTGAPNSETPHSITQIVKSSDAAQTTSNSAASPSSDASAQSSMPAASAATYGLGWTTADTWVLTVSVVAILISIFAIIMSLRGGSKK</sequence>
<evidence type="ECO:0000256" key="1">
    <source>
        <dbReference type="SAM" id="MobiDB-lite"/>
    </source>
</evidence>
<evidence type="ECO:0000259" key="4">
    <source>
        <dbReference type="Pfam" id="PF07987"/>
    </source>
</evidence>
<organism evidence="5 6">
    <name type="scientific">Alicyclobacillus acidoterrestris (strain ATCC 49025 / DSM 3922 / CIP 106132 / NCIMB 13137 / GD3B)</name>
    <dbReference type="NCBI Taxonomy" id="1356854"/>
    <lineage>
        <taxon>Bacteria</taxon>
        <taxon>Bacillati</taxon>
        <taxon>Bacillota</taxon>
        <taxon>Bacilli</taxon>
        <taxon>Bacillales</taxon>
        <taxon>Alicyclobacillaceae</taxon>
        <taxon>Alicyclobacillus</taxon>
    </lineage>
</organism>
<dbReference type="Pfam" id="PF07987">
    <property type="entry name" value="DUF1775"/>
    <property type="match status" value="1"/>
</dbReference>
<name>A0A9E7CT48_ALIAG</name>
<feature type="domain" description="YncI copper-binding" evidence="4">
    <location>
        <begin position="24"/>
        <end position="141"/>
    </location>
</feature>
<feature type="region of interest" description="Disordered" evidence="1">
    <location>
        <begin position="151"/>
        <end position="172"/>
    </location>
</feature>
<feature type="transmembrane region" description="Helical" evidence="2">
    <location>
        <begin position="194"/>
        <end position="214"/>
    </location>
</feature>